<name>A0A1G6MGR1_9BRAD</name>
<comment type="catalytic activity">
    <reaction evidence="1">
        <text>ATP + protein L-histidine = ADP + protein N-phospho-L-histidine.</text>
        <dbReference type="EC" id="2.7.13.3"/>
    </reaction>
</comment>
<dbReference type="SUPFAM" id="SSF47384">
    <property type="entry name" value="Homodimeric domain of signal transducing histidine kinase"/>
    <property type="match status" value="1"/>
</dbReference>
<dbReference type="SMART" id="SM00388">
    <property type="entry name" value="HisKA"/>
    <property type="match status" value="1"/>
</dbReference>
<protein>
    <recommendedName>
        <fullName evidence="2">histidine kinase</fullName>
        <ecNumber evidence="2">2.7.13.3</ecNumber>
    </recommendedName>
</protein>
<dbReference type="SMART" id="SM00448">
    <property type="entry name" value="REC"/>
    <property type="match status" value="1"/>
</dbReference>
<dbReference type="InterPro" id="IPR036890">
    <property type="entry name" value="HATPase_C_sf"/>
</dbReference>
<feature type="domain" description="Histidine kinase" evidence="5">
    <location>
        <begin position="179"/>
        <end position="402"/>
    </location>
</feature>
<dbReference type="EMBL" id="FMZW01000003">
    <property type="protein sequence ID" value="SDC54641.1"/>
    <property type="molecule type" value="Genomic_DNA"/>
</dbReference>
<dbReference type="Gene3D" id="3.40.50.2300">
    <property type="match status" value="1"/>
</dbReference>
<dbReference type="EC" id="2.7.13.3" evidence="2"/>
<dbReference type="SUPFAM" id="SSF55874">
    <property type="entry name" value="ATPase domain of HSP90 chaperone/DNA topoisomerase II/histidine kinase"/>
    <property type="match status" value="1"/>
</dbReference>
<evidence type="ECO:0000313" key="8">
    <source>
        <dbReference type="Proteomes" id="UP000199245"/>
    </source>
</evidence>
<dbReference type="Gene3D" id="3.30.450.20">
    <property type="entry name" value="PAS domain"/>
    <property type="match status" value="1"/>
</dbReference>
<dbReference type="InterPro" id="IPR035965">
    <property type="entry name" value="PAS-like_dom_sf"/>
</dbReference>
<dbReference type="GO" id="GO:0000155">
    <property type="term" value="F:phosphorelay sensor kinase activity"/>
    <property type="evidence" value="ECO:0007669"/>
    <property type="project" value="InterPro"/>
</dbReference>
<dbReference type="InterPro" id="IPR005467">
    <property type="entry name" value="His_kinase_dom"/>
</dbReference>
<proteinExistence type="predicted"/>
<dbReference type="SUPFAM" id="SSF52172">
    <property type="entry name" value="CheY-like"/>
    <property type="match status" value="1"/>
</dbReference>
<gene>
    <name evidence="7" type="ORF">SAMN05216337_1003250</name>
</gene>
<dbReference type="SMART" id="SM00387">
    <property type="entry name" value="HATPase_c"/>
    <property type="match status" value="1"/>
</dbReference>
<evidence type="ECO:0000259" key="5">
    <source>
        <dbReference type="PROSITE" id="PS50109"/>
    </source>
</evidence>
<dbReference type="PRINTS" id="PR00344">
    <property type="entry name" value="BCTRLSENSOR"/>
</dbReference>
<dbReference type="PROSITE" id="PS50110">
    <property type="entry name" value="RESPONSE_REGULATORY"/>
    <property type="match status" value="1"/>
</dbReference>
<accession>A0A1G6MGR1</accession>
<dbReference type="Pfam" id="PF00072">
    <property type="entry name" value="Response_reg"/>
    <property type="match status" value="1"/>
</dbReference>
<dbReference type="PROSITE" id="PS50109">
    <property type="entry name" value="HIS_KIN"/>
    <property type="match status" value="1"/>
</dbReference>
<dbReference type="InterPro" id="IPR003594">
    <property type="entry name" value="HATPase_dom"/>
</dbReference>
<dbReference type="InterPro" id="IPR003661">
    <property type="entry name" value="HisK_dim/P_dom"/>
</dbReference>
<dbReference type="Proteomes" id="UP000199245">
    <property type="component" value="Unassembled WGS sequence"/>
</dbReference>
<dbReference type="InterPro" id="IPR001789">
    <property type="entry name" value="Sig_transdc_resp-reg_receiver"/>
</dbReference>
<dbReference type="CDD" id="cd00082">
    <property type="entry name" value="HisKA"/>
    <property type="match status" value="1"/>
</dbReference>
<dbReference type="Pfam" id="PF02518">
    <property type="entry name" value="HATPase_c"/>
    <property type="match status" value="1"/>
</dbReference>
<evidence type="ECO:0000256" key="1">
    <source>
        <dbReference type="ARBA" id="ARBA00000085"/>
    </source>
</evidence>
<evidence type="ECO:0000256" key="2">
    <source>
        <dbReference type="ARBA" id="ARBA00012438"/>
    </source>
</evidence>
<dbReference type="InterPro" id="IPR036097">
    <property type="entry name" value="HisK_dim/P_sf"/>
</dbReference>
<organism evidence="7 8">
    <name type="scientific">Bradyrhizobium brasilense</name>
    <dbReference type="NCBI Taxonomy" id="1419277"/>
    <lineage>
        <taxon>Bacteria</taxon>
        <taxon>Pseudomonadati</taxon>
        <taxon>Pseudomonadota</taxon>
        <taxon>Alphaproteobacteria</taxon>
        <taxon>Hyphomicrobiales</taxon>
        <taxon>Nitrobacteraceae</taxon>
        <taxon>Bradyrhizobium</taxon>
    </lineage>
</organism>
<dbReference type="PANTHER" id="PTHR43065:SF49">
    <property type="entry name" value="HISTIDINE KINASE"/>
    <property type="match status" value="1"/>
</dbReference>
<dbReference type="InterPro" id="IPR004358">
    <property type="entry name" value="Sig_transdc_His_kin-like_C"/>
</dbReference>
<evidence type="ECO:0000259" key="6">
    <source>
        <dbReference type="PROSITE" id="PS50110"/>
    </source>
</evidence>
<dbReference type="AlphaFoldDB" id="A0A1G6MGR1"/>
<dbReference type="InterPro" id="IPR011006">
    <property type="entry name" value="CheY-like_superfamily"/>
</dbReference>
<feature type="modified residue" description="4-aspartylphosphate" evidence="4">
    <location>
        <position position="472"/>
    </location>
</feature>
<keyword evidence="3 4" id="KW-0597">Phosphoprotein</keyword>
<dbReference type="Gene3D" id="1.10.287.130">
    <property type="match status" value="1"/>
</dbReference>
<dbReference type="Gene3D" id="3.30.565.10">
    <property type="entry name" value="Histidine kinase-like ATPase, C-terminal domain"/>
    <property type="match status" value="1"/>
</dbReference>
<evidence type="ECO:0000256" key="4">
    <source>
        <dbReference type="PROSITE-ProRule" id="PRU00169"/>
    </source>
</evidence>
<reference evidence="7 8" key="1">
    <citation type="submission" date="2016-10" db="EMBL/GenBank/DDBJ databases">
        <authorList>
            <person name="de Groot N.N."/>
        </authorList>
    </citation>
    <scope>NUCLEOTIDE SEQUENCE [LARGE SCALE GENOMIC DNA]</scope>
    <source>
        <strain evidence="7 8">R5</strain>
    </source>
</reference>
<dbReference type="SUPFAM" id="SSF55785">
    <property type="entry name" value="PYP-like sensor domain (PAS domain)"/>
    <property type="match status" value="1"/>
</dbReference>
<evidence type="ECO:0000256" key="3">
    <source>
        <dbReference type="ARBA" id="ARBA00022553"/>
    </source>
</evidence>
<evidence type="ECO:0000313" key="7">
    <source>
        <dbReference type="EMBL" id="SDC54641.1"/>
    </source>
</evidence>
<sequence length="548" mass="60277">MLTQPDFRIVAVSDAYLRATKTERAAILGRGLFEVFPDNPDDPTADGVRNLRASLERVVQFRRPDTMTVQKYDIRKPESEGGGFEERYWSPRNSPVLGPNGQFTYIIHRVEDVTSFIQLKQRGAEQDQLTDRLRERTEQMEAEIFMRAREVEAAREQLEAEQKLRQVQKMEAVGHLSGGIAHDFNNILTVITGLIDILAEAVEHDPALSSVAKMITDAAFRGAEVTKHLLAFSRLQPLQPREANLNTLVQDTARLLRPSLGEQIEIDTALEPDAWSAFIDPNHMATALLNLAVNARDAMPDGGKLMLETSNVILDEVYAVANPDVRAGEYVMVAVSDTGGGIPAGIRDKVFEPFFTTKDTGKGTGLGLSMVYGFIKQSNGHLKIYSEEGHGTSIKLYLPRSSGDMIDVEPPPPVDTRGGNESILVVEDDPLVRNYVSAQLEQLGYRTMVTANGPEALAAVDKGFVCDVLFTDVIMSGGMNGRQVADAVIAKLPSVRVLFTSGYTEDAIIHHGRLDPDVTLLPKPYRKSDLARMIRQVLAQPPAAAMGK</sequence>
<feature type="domain" description="Response regulatory" evidence="6">
    <location>
        <begin position="422"/>
        <end position="538"/>
    </location>
</feature>
<dbReference type="PANTHER" id="PTHR43065">
    <property type="entry name" value="SENSOR HISTIDINE KINASE"/>
    <property type="match status" value="1"/>
</dbReference>